<organism evidence="1 2">
    <name type="scientific">Salix dunnii</name>
    <dbReference type="NCBI Taxonomy" id="1413687"/>
    <lineage>
        <taxon>Eukaryota</taxon>
        <taxon>Viridiplantae</taxon>
        <taxon>Streptophyta</taxon>
        <taxon>Embryophyta</taxon>
        <taxon>Tracheophyta</taxon>
        <taxon>Spermatophyta</taxon>
        <taxon>Magnoliopsida</taxon>
        <taxon>eudicotyledons</taxon>
        <taxon>Gunneridae</taxon>
        <taxon>Pentapetalae</taxon>
        <taxon>rosids</taxon>
        <taxon>fabids</taxon>
        <taxon>Malpighiales</taxon>
        <taxon>Salicaceae</taxon>
        <taxon>Saliceae</taxon>
        <taxon>Salix</taxon>
    </lineage>
</organism>
<protein>
    <submittedName>
        <fullName evidence="1">Uncharacterized protein</fullName>
    </submittedName>
</protein>
<comment type="caution">
    <text evidence="1">The sequence shown here is derived from an EMBL/GenBank/DDBJ whole genome shotgun (WGS) entry which is preliminary data.</text>
</comment>
<gene>
    <name evidence="1" type="ORF">SADUNF_Sadunf16G0241200</name>
</gene>
<evidence type="ECO:0000313" key="1">
    <source>
        <dbReference type="EMBL" id="KAF9666556.1"/>
    </source>
</evidence>
<dbReference type="AlphaFoldDB" id="A0A835JBR6"/>
<reference evidence="1 2" key="1">
    <citation type="submission" date="2020-10" db="EMBL/GenBank/DDBJ databases">
        <title>Plant Genome Project.</title>
        <authorList>
            <person name="Zhang R.-G."/>
        </authorList>
    </citation>
    <scope>NUCLEOTIDE SEQUENCE [LARGE SCALE GENOMIC DNA]</scope>
    <source>
        <strain evidence="1">FAFU-HL-1</strain>
        <tissue evidence="1">Leaf</tissue>
    </source>
</reference>
<accession>A0A835JBR6</accession>
<name>A0A835JBR6_9ROSI</name>
<dbReference type="EMBL" id="JADGMS010000016">
    <property type="protein sequence ID" value="KAF9666556.1"/>
    <property type="molecule type" value="Genomic_DNA"/>
</dbReference>
<sequence length="83" mass="9473">MVMPSQAAHECVRLGFSSQDKQLFLETMPPINSDVNHLNLKWMPLFLFKIKIKSSCGKLNSCKIMPTLKLKSIMHHTSSIADW</sequence>
<evidence type="ECO:0000313" key="2">
    <source>
        <dbReference type="Proteomes" id="UP000657918"/>
    </source>
</evidence>
<proteinExistence type="predicted"/>
<keyword evidence="2" id="KW-1185">Reference proteome</keyword>
<dbReference type="Proteomes" id="UP000657918">
    <property type="component" value="Chromosome 16"/>
</dbReference>